<feature type="transmembrane region" description="Helical" evidence="2">
    <location>
        <begin position="6"/>
        <end position="23"/>
    </location>
</feature>
<sequence length="157" mass="18141">MKLVPVLAFLSVSVMVVMIFQAVRQELRLQSLKNHMLETSAELKKKEQAIIEEKNKIQDLSKQLAPLNNKKDELNQRKVEINKSLEKLTNSLLSCNTDKEVAEKKKVETTQAISKVKGEYEEARKKAEEEIQQLKQQILDRDNNICTFVDETKEEGR</sequence>
<keyword evidence="2" id="KW-1133">Transmembrane helix</keyword>
<comment type="caution">
    <text evidence="3">The sequence shown here is derived from an EMBL/GenBank/DDBJ whole genome shotgun (WGS) entry which is preliminary data.</text>
</comment>
<keyword evidence="1" id="KW-0175">Coiled coil</keyword>
<reference evidence="3" key="1">
    <citation type="journal article" date="2023" name="Front. Mar. Sci.">
        <title>A new Merluccius polli reference genome to investigate the effects of global change in West African waters.</title>
        <authorList>
            <person name="Mateo J.L."/>
            <person name="Blanco-Fernandez C."/>
            <person name="Garcia-Vazquez E."/>
            <person name="Machado-Schiaffino G."/>
        </authorList>
    </citation>
    <scope>NUCLEOTIDE SEQUENCE</scope>
    <source>
        <strain evidence="3">C29</strain>
        <tissue evidence="3">Fin</tissue>
    </source>
</reference>
<dbReference type="Proteomes" id="UP001174136">
    <property type="component" value="Unassembled WGS sequence"/>
</dbReference>
<keyword evidence="2" id="KW-0812">Transmembrane</keyword>
<evidence type="ECO:0000256" key="2">
    <source>
        <dbReference type="SAM" id="Phobius"/>
    </source>
</evidence>
<keyword evidence="4" id="KW-1185">Reference proteome</keyword>
<organism evidence="3 4">
    <name type="scientific">Merluccius polli</name>
    <name type="common">Benguela hake</name>
    <name type="synonym">Merluccius cadenati</name>
    <dbReference type="NCBI Taxonomy" id="89951"/>
    <lineage>
        <taxon>Eukaryota</taxon>
        <taxon>Metazoa</taxon>
        <taxon>Chordata</taxon>
        <taxon>Craniata</taxon>
        <taxon>Vertebrata</taxon>
        <taxon>Euteleostomi</taxon>
        <taxon>Actinopterygii</taxon>
        <taxon>Neopterygii</taxon>
        <taxon>Teleostei</taxon>
        <taxon>Neoteleostei</taxon>
        <taxon>Acanthomorphata</taxon>
        <taxon>Zeiogadaria</taxon>
        <taxon>Gadariae</taxon>
        <taxon>Gadiformes</taxon>
        <taxon>Gadoidei</taxon>
        <taxon>Merlucciidae</taxon>
        <taxon>Merluccius</taxon>
    </lineage>
</organism>
<evidence type="ECO:0000313" key="3">
    <source>
        <dbReference type="EMBL" id="KAK0147842.1"/>
    </source>
</evidence>
<dbReference type="AlphaFoldDB" id="A0AA47MXH1"/>
<evidence type="ECO:0000313" key="4">
    <source>
        <dbReference type="Proteomes" id="UP001174136"/>
    </source>
</evidence>
<proteinExistence type="predicted"/>
<dbReference type="EMBL" id="JAOPHQ010002279">
    <property type="protein sequence ID" value="KAK0147842.1"/>
    <property type="molecule type" value="Genomic_DNA"/>
</dbReference>
<keyword evidence="2" id="KW-0472">Membrane</keyword>
<protein>
    <submittedName>
        <fullName evidence="3">Uncharacterized protein</fullName>
    </submittedName>
</protein>
<name>A0AA47MXH1_MERPO</name>
<feature type="coiled-coil region" evidence="1">
    <location>
        <begin position="29"/>
        <end position="144"/>
    </location>
</feature>
<gene>
    <name evidence="3" type="ORF">N1851_012456</name>
</gene>
<evidence type="ECO:0000256" key="1">
    <source>
        <dbReference type="SAM" id="Coils"/>
    </source>
</evidence>
<accession>A0AA47MXH1</accession>